<dbReference type="GO" id="GO:0005665">
    <property type="term" value="C:RNA polymerase II, core complex"/>
    <property type="evidence" value="ECO:0007669"/>
    <property type="project" value="TreeGrafter"/>
</dbReference>
<keyword evidence="5" id="KW-0804">Transcription</keyword>
<accession>A0A9P6D7S4</accession>
<feature type="domain" description="RNA polymerase Rpb1" evidence="7">
    <location>
        <begin position="215"/>
        <end position="264"/>
    </location>
</feature>
<evidence type="ECO:0000259" key="8">
    <source>
        <dbReference type="Pfam" id="PF05000"/>
    </source>
</evidence>
<reference evidence="9" key="1">
    <citation type="submission" date="2020-11" db="EMBL/GenBank/DDBJ databases">
        <authorList>
            <consortium name="DOE Joint Genome Institute"/>
            <person name="Ahrendt S."/>
            <person name="Riley R."/>
            <person name="Andreopoulos W."/>
            <person name="Labutti K."/>
            <person name="Pangilinan J."/>
            <person name="Ruiz-Duenas F.J."/>
            <person name="Barrasa J.M."/>
            <person name="Sanchez-Garcia M."/>
            <person name="Camarero S."/>
            <person name="Miyauchi S."/>
            <person name="Serrano A."/>
            <person name="Linde D."/>
            <person name="Babiker R."/>
            <person name="Drula E."/>
            <person name="Ayuso-Fernandez I."/>
            <person name="Pacheco R."/>
            <person name="Padilla G."/>
            <person name="Ferreira P."/>
            <person name="Barriuso J."/>
            <person name="Kellner H."/>
            <person name="Castanera R."/>
            <person name="Alfaro M."/>
            <person name="Ramirez L."/>
            <person name="Pisabarro A.G."/>
            <person name="Kuo A."/>
            <person name="Tritt A."/>
            <person name="Lipzen A."/>
            <person name="He G."/>
            <person name="Yan M."/>
            <person name="Ng V."/>
            <person name="Cullen D."/>
            <person name="Martin F."/>
            <person name="Rosso M.-N."/>
            <person name="Henrissat B."/>
            <person name="Hibbett D."/>
            <person name="Martinez A.T."/>
            <person name="Grigoriev I.V."/>
        </authorList>
    </citation>
    <scope>NUCLEOTIDE SEQUENCE</scope>
    <source>
        <strain evidence="9">ATCC 90797</strain>
    </source>
</reference>
<protein>
    <recommendedName>
        <fullName evidence="1">DNA-directed RNA polymerase</fullName>
        <ecNumber evidence="1">2.7.7.6</ecNumber>
    </recommendedName>
</protein>
<dbReference type="InterPro" id="IPR007081">
    <property type="entry name" value="RNA_pol_Rpb1_5"/>
</dbReference>
<dbReference type="AlphaFoldDB" id="A0A9P6D7S4"/>
<organism evidence="9 10">
    <name type="scientific">Pleurotus eryngii</name>
    <name type="common">Boletus of the steppes</name>
    <dbReference type="NCBI Taxonomy" id="5323"/>
    <lineage>
        <taxon>Eukaryota</taxon>
        <taxon>Fungi</taxon>
        <taxon>Dikarya</taxon>
        <taxon>Basidiomycota</taxon>
        <taxon>Agaricomycotina</taxon>
        <taxon>Agaricomycetes</taxon>
        <taxon>Agaricomycetidae</taxon>
        <taxon>Agaricales</taxon>
        <taxon>Pleurotineae</taxon>
        <taxon>Pleurotaceae</taxon>
        <taxon>Pleurotus</taxon>
    </lineage>
</organism>
<keyword evidence="2" id="KW-0240">DNA-directed RNA polymerase</keyword>
<dbReference type="PANTHER" id="PTHR19376:SF37">
    <property type="entry name" value="DNA-DIRECTED RNA POLYMERASE II SUBUNIT RPB1"/>
    <property type="match status" value="1"/>
</dbReference>
<comment type="caution">
    <text evidence="9">The sequence shown here is derived from an EMBL/GenBank/DDBJ whole genome shotgun (WGS) entry which is preliminary data.</text>
</comment>
<sequence>MFPKNLMGWTPFTEQGGIIPPLKRMRPSLKAHRERPPSKVLNIPILNFVPTPLHTKDWSSARRVRRAPVLFSGLRKVVTYWLFPNGFGICISDTIANVKTMVFITQPIASHKAEVAAVTERAIINELKTAPVMTIRESFESQYAQKNLKGDDNDKQMVVAGSKGSFINTSRVSVCVGQQSVEGDAYHSASIIVHFRKDDFSPEARGFIENSYLRGLTPYEFFHAMAGHEGLIDAAVKTDETGYIQRRLLKASEDVQARHDGTFVHGEDGIDGAFIEKQNIATFGVNLVQFKHDYHVDVVDPTGGFLLGVLQVGVDDSFLKLQAKLDEEFAQLRVDRKLLREFVFPRVVPGSAQMLGQIFDIDRRKPSDLEPAYIVDATNTTLNFSMHLRTTFASRKVLEQHHLTREAFDWVRGEVEAKFNQSIANP</sequence>
<keyword evidence="3" id="KW-0808">Transferase</keyword>
<feature type="domain" description="RNA polymerase Rpb1" evidence="6">
    <location>
        <begin position="270"/>
        <end position="380"/>
    </location>
</feature>
<evidence type="ECO:0000259" key="7">
    <source>
        <dbReference type="Pfam" id="PF04998"/>
    </source>
</evidence>
<dbReference type="SUPFAM" id="SSF64484">
    <property type="entry name" value="beta and beta-prime subunits of DNA dependent RNA-polymerase"/>
    <property type="match status" value="1"/>
</dbReference>
<dbReference type="InterPro" id="IPR007075">
    <property type="entry name" value="RNA_pol_Rpb1_6"/>
</dbReference>
<name>A0A9P6D7S4_PLEER</name>
<dbReference type="GO" id="GO:0006351">
    <property type="term" value="P:DNA-templated transcription"/>
    <property type="evidence" value="ECO:0007669"/>
    <property type="project" value="InterPro"/>
</dbReference>
<evidence type="ECO:0000256" key="5">
    <source>
        <dbReference type="ARBA" id="ARBA00023163"/>
    </source>
</evidence>
<evidence type="ECO:0000256" key="2">
    <source>
        <dbReference type="ARBA" id="ARBA00022478"/>
    </source>
</evidence>
<dbReference type="Proteomes" id="UP000807025">
    <property type="component" value="Unassembled WGS sequence"/>
</dbReference>
<dbReference type="InterPro" id="IPR045867">
    <property type="entry name" value="DNA-dir_RpoC_beta_prime"/>
</dbReference>
<feature type="domain" description="RNA polymerase Rpb1" evidence="8">
    <location>
        <begin position="127"/>
        <end position="208"/>
    </location>
</feature>
<dbReference type="EMBL" id="MU154855">
    <property type="protein sequence ID" value="KAF9486924.1"/>
    <property type="molecule type" value="Genomic_DNA"/>
</dbReference>
<feature type="non-terminal residue" evidence="9">
    <location>
        <position position="426"/>
    </location>
</feature>
<dbReference type="Gene3D" id="6.10.250.2940">
    <property type="match status" value="1"/>
</dbReference>
<keyword evidence="10" id="KW-1185">Reference proteome</keyword>
<dbReference type="InterPro" id="IPR038120">
    <property type="entry name" value="Rpb1_funnel_sf"/>
</dbReference>
<evidence type="ECO:0000256" key="3">
    <source>
        <dbReference type="ARBA" id="ARBA00022679"/>
    </source>
</evidence>
<dbReference type="Pfam" id="PF04998">
    <property type="entry name" value="RNA_pol_Rpb1_5"/>
    <property type="match status" value="1"/>
</dbReference>
<dbReference type="InterPro" id="IPR007083">
    <property type="entry name" value="RNA_pol_Rpb1_4"/>
</dbReference>
<dbReference type="Pfam" id="PF05000">
    <property type="entry name" value="RNA_pol_Rpb1_4"/>
    <property type="match status" value="1"/>
</dbReference>
<evidence type="ECO:0000256" key="4">
    <source>
        <dbReference type="ARBA" id="ARBA00022695"/>
    </source>
</evidence>
<proteinExistence type="predicted"/>
<dbReference type="EC" id="2.7.7.6" evidence="1"/>
<evidence type="ECO:0000259" key="6">
    <source>
        <dbReference type="Pfam" id="PF04992"/>
    </source>
</evidence>
<dbReference type="Pfam" id="PF04992">
    <property type="entry name" value="RNA_pol_Rpb1_6"/>
    <property type="match status" value="1"/>
</dbReference>
<gene>
    <name evidence="9" type="ORF">BDN71DRAFT_1437231</name>
</gene>
<dbReference type="PANTHER" id="PTHR19376">
    <property type="entry name" value="DNA-DIRECTED RNA POLYMERASE"/>
    <property type="match status" value="1"/>
</dbReference>
<evidence type="ECO:0000256" key="1">
    <source>
        <dbReference type="ARBA" id="ARBA00012418"/>
    </source>
</evidence>
<evidence type="ECO:0000313" key="10">
    <source>
        <dbReference type="Proteomes" id="UP000807025"/>
    </source>
</evidence>
<dbReference type="GO" id="GO:0003899">
    <property type="term" value="F:DNA-directed RNA polymerase activity"/>
    <property type="evidence" value="ECO:0007669"/>
    <property type="project" value="UniProtKB-EC"/>
</dbReference>
<dbReference type="Gene3D" id="1.10.132.30">
    <property type="match status" value="1"/>
</dbReference>
<keyword evidence="4" id="KW-0548">Nucleotidyltransferase</keyword>
<dbReference type="GO" id="GO:0003677">
    <property type="term" value="F:DNA binding"/>
    <property type="evidence" value="ECO:0007669"/>
    <property type="project" value="InterPro"/>
</dbReference>
<dbReference type="OrthoDB" id="270392at2759"/>
<evidence type="ECO:0000313" key="9">
    <source>
        <dbReference type="EMBL" id="KAF9486924.1"/>
    </source>
</evidence>